<dbReference type="PRINTS" id="PR00249">
    <property type="entry name" value="GPCRSECRETIN"/>
</dbReference>
<feature type="transmembrane region" description="Helical" evidence="7">
    <location>
        <begin position="799"/>
        <end position="819"/>
    </location>
</feature>
<gene>
    <name evidence="10" type="ORF">DSTB1V02_LOCUS8062</name>
</gene>
<proteinExistence type="predicted"/>
<dbReference type="GO" id="GO:0007166">
    <property type="term" value="P:cell surface receptor signaling pathway"/>
    <property type="evidence" value="ECO:0007669"/>
    <property type="project" value="InterPro"/>
</dbReference>
<dbReference type="PANTHER" id="PTHR12011:SF347">
    <property type="entry name" value="FI21270P1-RELATED"/>
    <property type="match status" value="1"/>
</dbReference>
<dbReference type="EMBL" id="LR901274">
    <property type="protein sequence ID" value="CAD7248242.1"/>
    <property type="molecule type" value="Genomic_DNA"/>
</dbReference>
<accession>A0A7R8XE82</accession>
<feature type="transmembrane region" description="Helical" evidence="7">
    <location>
        <begin position="831"/>
        <end position="852"/>
    </location>
</feature>
<dbReference type="PROSITE" id="PS50221">
    <property type="entry name" value="GAIN_B"/>
    <property type="match status" value="1"/>
</dbReference>
<dbReference type="PROSITE" id="PS50261">
    <property type="entry name" value="G_PROTEIN_RECEP_F2_4"/>
    <property type="match status" value="1"/>
</dbReference>
<feature type="transmembrane region" description="Helical" evidence="7">
    <location>
        <begin position="668"/>
        <end position="692"/>
    </location>
</feature>
<feature type="transmembrane region" description="Helical" evidence="7">
    <location>
        <begin position="713"/>
        <end position="734"/>
    </location>
</feature>
<reference evidence="10" key="1">
    <citation type="submission" date="2020-11" db="EMBL/GenBank/DDBJ databases">
        <authorList>
            <person name="Tran Van P."/>
        </authorList>
    </citation>
    <scope>NUCLEOTIDE SEQUENCE</scope>
</reference>
<dbReference type="PANTHER" id="PTHR12011">
    <property type="entry name" value="ADHESION G-PROTEIN COUPLED RECEPTOR"/>
    <property type="match status" value="1"/>
</dbReference>
<comment type="subcellular location">
    <subcellularLocation>
        <location evidence="1">Membrane</location>
        <topology evidence="1">Multi-pass membrane protein</topology>
    </subcellularLocation>
</comment>
<dbReference type="InterPro" id="IPR017981">
    <property type="entry name" value="GPCR_2-like_7TM"/>
</dbReference>
<dbReference type="GO" id="GO:0005886">
    <property type="term" value="C:plasma membrane"/>
    <property type="evidence" value="ECO:0007669"/>
    <property type="project" value="TreeGrafter"/>
</dbReference>
<dbReference type="SMART" id="SM00303">
    <property type="entry name" value="GPS"/>
    <property type="match status" value="1"/>
</dbReference>
<dbReference type="EMBL" id="CAJPEV010001757">
    <property type="protein sequence ID" value="CAG0894210.1"/>
    <property type="molecule type" value="Genomic_DNA"/>
</dbReference>
<evidence type="ECO:0000259" key="8">
    <source>
        <dbReference type="PROSITE" id="PS50221"/>
    </source>
</evidence>
<sequence length="867" mass="96840">MRNPVRFVSVFYEIQCNASTTTEITTDTTETSSSASDDTYPFVTGIELSTPDPTLCDSMGECKQNLIGDEGFLEPCVNTDGEVPAYQQCLWNILRYDAMDSIDIVLTTEDFGDFEDGSLLLGMGYGYKDDFPGATDETVLASFDSPVTENVIVKVPCNDAWVSVRILKKLINPFRISYFIFHDEEECDATSPTTDITSDTTEISSSSDTDSSVTGTTTDPWMTLCDSMGECKQDLTESTGFLEPCVNTEGLVPASQLCLWNIVGNDGIDTIEILLTPEDFGEFEDGSLLLRIGYGYKDDFPLEPEDTELARFDGPVTQNVTVKVKSEIAWVNMLVYMDPIDLFRISYIMKKEGTPNVTMEPEGLLDFFWDQLGEGDPLHLLDNLTETIEDQGGLTGDEIDELMDLLDLLFDDFLDSLDEYPSPPDRTKEFLANYSRTVEEMLVSFEGWLDLTQMSRTENFATLTSTFANYGMQLLEKLLLNMTELEFLRSTTVFTAEVRSGTKESLTGPVVFPSAGGDTYLTLPASFRDDVGGDHYSYVGALYNVRDLNDLLPGHQNLFGDDKVVNTKLLSFSMKVSGRGNLNDPVTLTFRNAQSPQSPMYKEIWRNLHDGEKPTFIPQSHQCVFWNFNGSGFWDTEGLREVSSDRDNTVCQSHHLTNFAVLMSTHDYVMGCAVSAISIHFTFLCVFTWMALEGWHLHSKLQMVQRRSFSLRFYLMVGYTVPVGVVAITVGVSFGTGIRYYGEGEFCWLSSPAYIWGFAAPVLLVVGANSILLIWVFSKVRKVGRVPNGMQKHQAESNSVSSAVRVFSLVCLLGCGWLLGVLQMEVSPVFAYSFVVVGCSQGIGIFIFYCFMVPDRREKLVRCLKIY</sequence>
<dbReference type="Pfam" id="PF01825">
    <property type="entry name" value="GPS"/>
    <property type="match status" value="1"/>
</dbReference>
<dbReference type="GO" id="GO:0004930">
    <property type="term" value="F:G protein-coupled receptor activity"/>
    <property type="evidence" value="ECO:0007669"/>
    <property type="project" value="InterPro"/>
</dbReference>
<keyword evidence="2 7" id="KW-0812">Transmembrane</keyword>
<evidence type="ECO:0000259" key="9">
    <source>
        <dbReference type="PROSITE" id="PS50261"/>
    </source>
</evidence>
<feature type="transmembrane region" description="Helical" evidence="7">
    <location>
        <begin position="754"/>
        <end position="778"/>
    </location>
</feature>
<keyword evidence="5" id="KW-1015">Disulfide bond</keyword>
<keyword evidence="4 7" id="KW-0472">Membrane</keyword>
<dbReference type="Gene3D" id="1.20.1070.10">
    <property type="entry name" value="Rhodopsin 7-helix transmembrane proteins"/>
    <property type="match status" value="1"/>
</dbReference>
<dbReference type="OrthoDB" id="5989160at2759"/>
<keyword evidence="3 7" id="KW-1133">Transmembrane helix</keyword>
<dbReference type="InterPro" id="IPR046338">
    <property type="entry name" value="GAIN_dom_sf"/>
</dbReference>
<dbReference type="AlphaFoldDB" id="A0A7R8XE82"/>
<evidence type="ECO:0000256" key="6">
    <source>
        <dbReference type="SAM" id="MobiDB-lite"/>
    </source>
</evidence>
<name>A0A7R8XE82_9CRUS</name>
<dbReference type="InterPro" id="IPR000832">
    <property type="entry name" value="GPCR_2_secretin-like"/>
</dbReference>
<evidence type="ECO:0000256" key="1">
    <source>
        <dbReference type="ARBA" id="ARBA00004141"/>
    </source>
</evidence>
<feature type="domain" description="GAIN-B" evidence="8">
    <location>
        <begin position="490"/>
        <end position="669"/>
    </location>
</feature>
<evidence type="ECO:0000256" key="7">
    <source>
        <dbReference type="SAM" id="Phobius"/>
    </source>
</evidence>
<evidence type="ECO:0000313" key="10">
    <source>
        <dbReference type="EMBL" id="CAD7248242.1"/>
    </source>
</evidence>
<evidence type="ECO:0000256" key="4">
    <source>
        <dbReference type="ARBA" id="ARBA00023136"/>
    </source>
</evidence>
<keyword evidence="11" id="KW-1185">Reference proteome</keyword>
<organism evidence="10">
    <name type="scientific">Darwinula stevensoni</name>
    <dbReference type="NCBI Taxonomy" id="69355"/>
    <lineage>
        <taxon>Eukaryota</taxon>
        <taxon>Metazoa</taxon>
        <taxon>Ecdysozoa</taxon>
        <taxon>Arthropoda</taxon>
        <taxon>Crustacea</taxon>
        <taxon>Oligostraca</taxon>
        <taxon>Ostracoda</taxon>
        <taxon>Podocopa</taxon>
        <taxon>Podocopida</taxon>
        <taxon>Darwinulocopina</taxon>
        <taxon>Darwinuloidea</taxon>
        <taxon>Darwinulidae</taxon>
        <taxon>Darwinula</taxon>
    </lineage>
</organism>
<dbReference type="Pfam" id="PF00002">
    <property type="entry name" value="7tm_2"/>
    <property type="match status" value="1"/>
</dbReference>
<dbReference type="InterPro" id="IPR057244">
    <property type="entry name" value="GAIN_B"/>
</dbReference>
<dbReference type="Proteomes" id="UP000677054">
    <property type="component" value="Unassembled WGS sequence"/>
</dbReference>
<evidence type="ECO:0000256" key="3">
    <source>
        <dbReference type="ARBA" id="ARBA00022989"/>
    </source>
</evidence>
<dbReference type="InterPro" id="IPR000203">
    <property type="entry name" value="GPS"/>
</dbReference>
<evidence type="ECO:0000313" key="11">
    <source>
        <dbReference type="Proteomes" id="UP000677054"/>
    </source>
</evidence>
<feature type="region of interest" description="Disordered" evidence="6">
    <location>
        <begin position="189"/>
        <end position="216"/>
    </location>
</feature>
<feature type="domain" description="G-protein coupled receptors family 2 profile 2" evidence="9">
    <location>
        <begin position="670"/>
        <end position="853"/>
    </location>
</feature>
<evidence type="ECO:0000256" key="2">
    <source>
        <dbReference type="ARBA" id="ARBA00022692"/>
    </source>
</evidence>
<dbReference type="Gene3D" id="2.60.220.50">
    <property type="match status" value="1"/>
</dbReference>
<protein>
    <submittedName>
        <fullName evidence="10">Uncharacterized protein</fullName>
    </submittedName>
</protein>
<evidence type="ECO:0000256" key="5">
    <source>
        <dbReference type="ARBA" id="ARBA00023157"/>
    </source>
</evidence>